<feature type="compositionally biased region" description="Polar residues" evidence="4">
    <location>
        <begin position="1818"/>
        <end position="1829"/>
    </location>
</feature>
<evidence type="ECO:0000313" key="7">
    <source>
        <dbReference type="WBParaSite" id="Minc3s02749g31439"/>
    </source>
</evidence>
<feature type="domain" description="Calponin-homology (CH)" evidence="5">
    <location>
        <begin position="18"/>
        <end position="149"/>
    </location>
</feature>
<feature type="coiled-coil region" evidence="3">
    <location>
        <begin position="951"/>
        <end position="1013"/>
    </location>
</feature>
<feature type="compositionally biased region" description="Basic and acidic residues" evidence="4">
    <location>
        <begin position="1490"/>
        <end position="1503"/>
    </location>
</feature>
<dbReference type="SMART" id="SM00033">
    <property type="entry name" value="CH"/>
    <property type="match status" value="2"/>
</dbReference>
<dbReference type="PANTHER" id="PTHR21524:SF5">
    <property type="entry name" value="SPECTRIN REPEAT CONTAINING NUCLEAR ENVELOPE PROTEIN 2"/>
    <property type="match status" value="1"/>
</dbReference>
<organism evidence="6 7">
    <name type="scientific">Meloidogyne incognita</name>
    <name type="common">Southern root-knot nematode worm</name>
    <name type="synonym">Oxyuris incognita</name>
    <dbReference type="NCBI Taxonomy" id="6306"/>
    <lineage>
        <taxon>Eukaryota</taxon>
        <taxon>Metazoa</taxon>
        <taxon>Ecdysozoa</taxon>
        <taxon>Nematoda</taxon>
        <taxon>Chromadorea</taxon>
        <taxon>Rhabditida</taxon>
        <taxon>Tylenchina</taxon>
        <taxon>Tylenchomorpha</taxon>
        <taxon>Tylenchoidea</taxon>
        <taxon>Meloidogynidae</taxon>
        <taxon>Meloidogyninae</taxon>
        <taxon>Meloidogyne</taxon>
        <taxon>Meloidogyne incognita group</taxon>
    </lineage>
</organism>
<feature type="domain" description="Calponin-homology (CH)" evidence="5">
    <location>
        <begin position="200"/>
        <end position="317"/>
    </location>
</feature>
<feature type="region of interest" description="Disordered" evidence="4">
    <location>
        <begin position="165"/>
        <end position="200"/>
    </location>
</feature>
<sequence>MIEASRLKRFSYLEAEQRMQRNTFTRWVNHHLEAHSSSSQTQNLIEDMKDGILLCHLLEVLTGDVLPVTTSSGGNVESNNNVVVNKSSSSNLKTIKTLKRAYKLNNLNTALKCLRAKGIKLINNNVVDLADGNPRIWLGLIWQLILHFQVETGLSMVRRSAWHQIHSNQQPNGGEGTSTGITTTDYNHQHPSTSKLPPKKSVEQSLLDWLNREAIRPRQLGLPSGAIVDLDLSWKDGRLLLALLHRFVPALVNREEIMEGGDEPEEARQRAQKAIQLARLHLGISPFLDPTELCAPGRLPCRRSLITYISQFLCLYRPPQFNKNVKLEETLTVKNIQKLTTKNENKQQILKCYKNLFEWLRRTVEEGGHLKLSERQRPTVGQFKLFRRLIKKEEWLERRRVLTENVFPALKEVVEKEDLDIFKGQLDNIESIVSSWESKIQFLLSKLGEEMKELEQWMLEGERLLASSLPLTEDKLLQIEDKGLENVLENLEFTIRRFEEHFKELPNKRLQLALKLEQQKNSELPSSSLTTSPDDFLLLPEHLLQDLKERIEFLTLLEKRILKEILFIQSRLRIIKASSKLKASLAVWGMRIGSLKETKETLEEYKIMASECKPIHQMEHLLNDLKMARDDCISSGETPRDILESTGLLNSSPKELITKQIEKQINEELGQFIRCEFILIDLLQLWNEFEEFKNLFINLFIIEEEKEGENLKQKEEIIIRKMEVLAEEMDETGNEWIKNAGEPVRRQIVELCDQLITARTTKIILQEEELKNCLFNEGGKQLNGNNKINEEKDNNLSQITLNERKWLNNLEAFGKWLNIMEKEVVQLQKQPLDLDYKKCQTMLVQLRDNCLEHFRLVSKFQLHQFQTEQQAKIANDLCERYKHLMEQFEQMQLPSAHLVPIRRTTTPSETCSVEFRHRLASQLSLASTSSSIGFSSDLDSDLASLNSEVIVAEALSLIKEENLKKENFEEENNVLNTLINKLEVENKLEDIPIELIEKEVKHIQIAIDRLLARYYTPKPLEIAREDVNLLKLFASKVTEQKTQLCQLASSIHQNETLKQRLFKLVASLKREKNSLKRFHKALTTEINQEIELRSNYKQIVERLGDVENFVVFCEGQMNPLNLKSKDNFKKFLQLQIELLKKQCRVVRQYVEISIDGSKCLSPSKQKKIILKLCNSVTTIIQVIDDKWQNETVNKQETEINNNEKNEDLIEVEGPSTSQIKRKNEEINDNKLEKIILLKKSKEIEFNKIGKEEKMVKKEEKNIEEKIEEEEQIFCEFYFEMKEGKEEIEKKIKEVNNLKNIISKKIFEENKKQKNVVKKDDLKIKEKFEEKEEKAIIKQVATSSKYFVVTDPNVEIKVKKINKKEKAKSEPLNEKQLKSEKQTNPRLVEEANIAFDKSTQMKFMLEEMLSGQIQMPSTKEQFKQQIKLIEEINKELKGLKEELKMEEEKSVELIKVLEKVKKLSGEFEVIEKKFVIVFEEFVEVEKRIGRQKEEEKKEKEEERKEKKRRKEEKRKKEKERKVEEVGRRRREEENQRIEEKRIREEERKVEEETRKKEKERKEEEVGRRRREEERKKVKEEGRREEDEFKKEKEKQRIEEERIREDERKVEEEEKKKMEEDEIKKKKGRKEEGEKQMTTEMKKVKGERKNLNKKEEDEMKKKQVGGKKEEDLNQKEENEEYKEGDGRKMKEKERKRGEDEMTKKKIEEKKKVTKVVDFPQVEEVKSVEFDIKLDKALKSKQEKEDDFIEIISLSKQRKGEKEEENISEALLQVKEEPLNVSLTTTTIAFEMSKEPIHSLVNIYSSGRSDEIKEAPIEAPTSETPINIPETSKQPEMKPKPLETEKKHIGYYEQLTAKSVSKTLERPLDPFSELVKEVTEYPEIEQQMFVSETAKQEEMKPIPLAIEKKHVGRYKDLSQLSIVQEKKPESLLFETCKSTEFNKFQIDKFVNVYSSGRSDEIITSTKMEEQKIIVPSRNQVSETKRQLDIDSMPMEVEKKNVDYYEHLMPSIIEETTKSVAPEKLQQPPSFSKHSEKVSTKTTTKETKYPIENTIKYQQNLDSIPLQVERRHIGYYEHLPILIKSEEKEIKIEEVEKKPEALERPEEPSIRPITISEKTFELKEESVEESVDFCCSSESSDEILINLPLKTTQLSKIEKTIPFQFSLKIQPEMKPAPLEVEKKNIGFFFQQLTTKTALETLERPNEVFDEGVKEVTEYPKIEQQLFVSETIKKAEMKPTPLDVEKKNIGYYEKLKIKEDMKNEEMKLESLVNTTNILPETTKEPIQQFVSIYSSGRSDEYKTAEYPEIEEAFLVSYETCKQPEMKPIALEIERKNVGYYENLPLPSITQEKKPEESSLLKPFVKAT</sequence>
<evidence type="ECO:0000256" key="3">
    <source>
        <dbReference type="SAM" id="Coils"/>
    </source>
</evidence>
<dbReference type="GO" id="GO:0003779">
    <property type="term" value="F:actin binding"/>
    <property type="evidence" value="ECO:0007669"/>
    <property type="project" value="UniProtKB-KW"/>
</dbReference>
<feature type="region of interest" description="Disordered" evidence="4">
    <location>
        <begin position="2341"/>
        <end position="2362"/>
    </location>
</feature>
<evidence type="ECO:0000256" key="1">
    <source>
        <dbReference type="ARBA" id="ARBA00022737"/>
    </source>
</evidence>
<keyword evidence="6" id="KW-1185">Reference proteome</keyword>
<feature type="compositionally biased region" description="Polar residues" evidence="4">
    <location>
        <begin position="185"/>
        <end position="195"/>
    </location>
</feature>
<protein>
    <submittedName>
        <fullName evidence="7">Calponin-homology (CH) domain-containing protein</fullName>
    </submittedName>
</protein>
<dbReference type="Gene3D" id="1.10.418.10">
    <property type="entry name" value="Calponin-like domain"/>
    <property type="match status" value="2"/>
</dbReference>
<dbReference type="InterPro" id="IPR001715">
    <property type="entry name" value="CH_dom"/>
</dbReference>
<reference evidence="7" key="1">
    <citation type="submission" date="2022-11" db="UniProtKB">
        <authorList>
            <consortium name="WormBaseParasite"/>
        </authorList>
    </citation>
    <scope>IDENTIFICATION</scope>
</reference>
<evidence type="ECO:0000256" key="2">
    <source>
        <dbReference type="ARBA" id="ARBA00023203"/>
    </source>
</evidence>
<evidence type="ECO:0000256" key="4">
    <source>
        <dbReference type="SAM" id="MobiDB-lite"/>
    </source>
</evidence>
<feature type="region of interest" description="Disordered" evidence="4">
    <location>
        <begin position="2017"/>
        <end position="2041"/>
    </location>
</feature>
<feature type="compositionally biased region" description="Basic and acidic residues" evidence="4">
    <location>
        <begin position="1518"/>
        <end position="1700"/>
    </location>
</feature>
<proteinExistence type="predicted"/>
<keyword evidence="1" id="KW-0677">Repeat</keyword>
<keyword evidence="3" id="KW-0175">Coiled coil</keyword>
<evidence type="ECO:0000313" key="6">
    <source>
        <dbReference type="Proteomes" id="UP000887563"/>
    </source>
</evidence>
<dbReference type="PANTHER" id="PTHR21524">
    <property type="entry name" value="SPECTRIN REPEAT CONTAINING NUCLEAR ENVELOPE PROTEIN 2"/>
    <property type="match status" value="1"/>
</dbReference>
<dbReference type="Pfam" id="PF00307">
    <property type="entry name" value="CH"/>
    <property type="match status" value="2"/>
</dbReference>
<dbReference type="PROSITE" id="PS50021">
    <property type="entry name" value="CH"/>
    <property type="match status" value="2"/>
</dbReference>
<accession>A0A914MYI4</accession>
<name>A0A914MYI4_MELIC</name>
<feature type="coiled-coil region" evidence="3">
    <location>
        <begin position="1248"/>
        <end position="1304"/>
    </location>
</feature>
<dbReference type="WBParaSite" id="Minc3s02749g31439">
    <property type="protein sequence ID" value="Minc3s02749g31439"/>
    <property type="gene ID" value="Minc3s02749g31439"/>
</dbReference>
<dbReference type="GO" id="GO:0007010">
    <property type="term" value="P:cytoskeleton organization"/>
    <property type="evidence" value="ECO:0007669"/>
    <property type="project" value="TreeGrafter"/>
</dbReference>
<feature type="compositionally biased region" description="Basic residues" evidence="4">
    <location>
        <begin position="1504"/>
        <end position="1517"/>
    </location>
</feature>
<dbReference type="GO" id="GO:0006997">
    <property type="term" value="P:nucleus organization"/>
    <property type="evidence" value="ECO:0007669"/>
    <property type="project" value="TreeGrafter"/>
</dbReference>
<feature type="compositionally biased region" description="Basic and acidic residues" evidence="4">
    <location>
        <begin position="2029"/>
        <end position="2041"/>
    </location>
</feature>
<dbReference type="Proteomes" id="UP000887563">
    <property type="component" value="Unplaced"/>
</dbReference>
<dbReference type="GO" id="GO:0007097">
    <property type="term" value="P:nuclear migration"/>
    <property type="evidence" value="ECO:0007669"/>
    <property type="project" value="TreeGrafter"/>
</dbReference>
<dbReference type="GO" id="GO:0005635">
    <property type="term" value="C:nuclear envelope"/>
    <property type="evidence" value="ECO:0007669"/>
    <property type="project" value="TreeGrafter"/>
</dbReference>
<evidence type="ECO:0000259" key="5">
    <source>
        <dbReference type="PROSITE" id="PS50021"/>
    </source>
</evidence>
<dbReference type="GO" id="GO:0019894">
    <property type="term" value="F:kinesin binding"/>
    <property type="evidence" value="ECO:0007669"/>
    <property type="project" value="TreeGrafter"/>
</dbReference>
<dbReference type="SUPFAM" id="SSF47576">
    <property type="entry name" value="Calponin-homology domain, CH-domain"/>
    <property type="match status" value="1"/>
</dbReference>
<feature type="region of interest" description="Disordered" evidence="4">
    <location>
        <begin position="1490"/>
        <end position="1700"/>
    </location>
</feature>
<dbReference type="InterPro" id="IPR001589">
    <property type="entry name" value="Actinin_actin-bd_CS"/>
</dbReference>
<dbReference type="PROSITE" id="PS00020">
    <property type="entry name" value="ACTININ_2"/>
    <property type="match status" value="1"/>
</dbReference>
<dbReference type="PROSITE" id="PS00019">
    <property type="entry name" value="ACTININ_1"/>
    <property type="match status" value="1"/>
</dbReference>
<keyword evidence="2" id="KW-0009">Actin-binding</keyword>
<dbReference type="GO" id="GO:0048471">
    <property type="term" value="C:perinuclear region of cytoplasm"/>
    <property type="evidence" value="ECO:0007669"/>
    <property type="project" value="TreeGrafter"/>
</dbReference>
<feature type="coiled-coil region" evidence="3">
    <location>
        <begin position="1418"/>
        <end position="1455"/>
    </location>
</feature>
<feature type="region of interest" description="Disordered" evidence="4">
    <location>
        <begin position="1816"/>
        <end position="1835"/>
    </location>
</feature>
<dbReference type="InterPro" id="IPR036872">
    <property type="entry name" value="CH_dom_sf"/>
</dbReference>